<dbReference type="EMBL" id="JAXAFO010000002">
    <property type="protein sequence ID" value="MDX6848097.1"/>
    <property type="molecule type" value="Genomic_DNA"/>
</dbReference>
<protein>
    <submittedName>
        <fullName evidence="2">DUF4013 domain-containing protein</fullName>
    </submittedName>
</protein>
<dbReference type="Gene3D" id="1.25.40.10">
    <property type="entry name" value="Tetratricopeptide repeat domain"/>
    <property type="match status" value="1"/>
</dbReference>
<dbReference type="InterPro" id="IPR011990">
    <property type="entry name" value="TPR-like_helical_dom_sf"/>
</dbReference>
<keyword evidence="1" id="KW-0812">Transmembrane</keyword>
<evidence type="ECO:0000256" key="1">
    <source>
        <dbReference type="SAM" id="Phobius"/>
    </source>
</evidence>
<reference evidence="2 3" key="1">
    <citation type="submission" date="2023-11" db="EMBL/GenBank/DDBJ databases">
        <title>Gilvimarinus fulvus sp. nov., isolated from the surface of Kelp.</title>
        <authorList>
            <person name="Sun Y.Y."/>
            <person name="Gong Y."/>
            <person name="Du Z.J."/>
        </authorList>
    </citation>
    <scope>NUCLEOTIDE SEQUENCE [LARGE SCALE GENOMIC DNA]</scope>
    <source>
        <strain evidence="2 3">SDUM040013</strain>
    </source>
</reference>
<dbReference type="Proteomes" id="UP001273505">
    <property type="component" value="Unassembled WGS sequence"/>
</dbReference>
<keyword evidence="1" id="KW-0472">Membrane</keyword>
<sequence>MAKLDCDFFPGTSARWNCPDCQTYYGERCIPEGDSHHWGRKGPLCVRCEASLNDLGLATDAKPFWQRLPHFLAYPFQSQSLLLIALVTLLPMIIQSGLLGLLVSLFCLATVIKYGLAIITTRGEGVTAAPAISSILQGDEHHLFLRQIGLFVLMGLAVLIASGISSLFGLLILAFMAFALPASVVVLAVDKSIRRAINPFNLLHFMLTIGWPYLLLWFCSQAVAAGPYVIADLFMTPQGSVETASEEPSFIAIVLLNSISNYFTLVLYAMLGYVLYEYQSELGFVSKARQESDLDEQQFLRAKALGSTAVLISDQQHEKARKVLRQALEDVRDDIELHLQYHKLLMLLNDDQALVNHGQYLVDLMFEQQAPAKATSIVLDVQSRHPTFKLESTRRALVVAQHLVRQGHFRNAIRLFHNHHKYSPNDPLLPAVYLLTAKVFSENLNDDEKACAIARYILKVKPQCSERQQFESLLEFISST</sequence>
<proteinExistence type="predicted"/>
<dbReference type="RefSeq" id="WP_302723197.1">
    <property type="nucleotide sequence ID" value="NZ_JAULRU010000583.1"/>
</dbReference>
<gene>
    <name evidence="2" type="ORF">SCD92_01915</name>
</gene>
<feature type="transmembrane region" description="Helical" evidence="1">
    <location>
        <begin position="250"/>
        <end position="276"/>
    </location>
</feature>
<feature type="transmembrane region" description="Helical" evidence="1">
    <location>
        <begin position="143"/>
        <end position="161"/>
    </location>
</feature>
<keyword evidence="3" id="KW-1185">Reference proteome</keyword>
<feature type="transmembrane region" description="Helical" evidence="1">
    <location>
        <begin position="81"/>
        <end position="112"/>
    </location>
</feature>
<feature type="transmembrane region" description="Helical" evidence="1">
    <location>
        <begin position="210"/>
        <end position="230"/>
    </location>
</feature>
<feature type="transmembrane region" description="Helical" evidence="1">
    <location>
        <begin position="167"/>
        <end position="189"/>
    </location>
</feature>
<comment type="caution">
    <text evidence="2">The sequence shown here is derived from an EMBL/GenBank/DDBJ whole genome shotgun (WGS) entry which is preliminary data.</text>
</comment>
<evidence type="ECO:0000313" key="3">
    <source>
        <dbReference type="Proteomes" id="UP001273505"/>
    </source>
</evidence>
<evidence type="ECO:0000313" key="2">
    <source>
        <dbReference type="EMBL" id="MDX6848097.1"/>
    </source>
</evidence>
<keyword evidence="1" id="KW-1133">Transmembrane helix</keyword>
<accession>A0ABU4RT78</accession>
<organism evidence="2 3">
    <name type="scientific">Gilvimarinus gilvus</name>
    <dbReference type="NCBI Taxonomy" id="3058038"/>
    <lineage>
        <taxon>Bacteria</taxon>
        <taxon>Pseudomonadati</taxon>
        <taxon>Pseudomonadota</taxon>
        <taxon>Gammaproteobacteria</taxon>
        <taxon>Cellvibrionales</taxon>
        <taxon>Cellvibrionaceae</taxon>
        <taxon>Gilvimarinus</taxon>
    </lineage>
</organism>
<name>A0ABU4RT78_9GAMM</name>